<keyword evidence="2" id="KW-1185">Reference proteome</keyword>
<evidence type="ECO:0000313" key="2">
    <source>
        <dbReference type="Proteomes" id="UP001236507"/>
    </source>
</evidence>
<protein>
    <submittedName>
        <fullName evidence="1">Uncharacterized protein</fullName>
    </submittedName>
</protein>
<name>A0ABT6Y8T5_9BACT</name>
<evidence type="ECO:0000313" key="1">
    <source>
        <dbReference type="EMBL" id="MDI9859982.1"/>
    </source>
</evidence>
<gene>
    <name evidence="1" type="ORF">QM524_12245</name>
</gene>
<reference evidence="1 2" key="1">
    <citation type="submission" date="2023-05" db="EMBL/GenBank/DDBJ databases">
        <title>Novel species of genus Flectobacillus isolated from stream in China.</title>
        <authorList>
            <person name="Lu H."/>
        </authorList>
    </citation>
    <scope>NUCLEOTIDE SEQUENCE [LARGE SCALE GENOMIC DNA]</scope>
    <source>
        <strain evidence="1 2">KCTC 42575</strain>
    </source>
</reference>
<dbReference type="EMBL" id="JASHIF010000009">
    <property type="protein sequence ID" value="MDI9859982.1"/>
    <property type="molecule type" value="Genomic_DNA"/>
</dbReference>
<organism evidence="1 2">
    <name type="scientific">Flectobacillus roseus</name>
    <dbReference type="NCBI Taxonomy" id="502259"/>
    <lineage>
        <taxon>Bacteria</taxon>
        <taxon>Pseudomonadati</taxon>
        <taxon>Bacteroidota</taxon>
        <taxon>Cytophagia</taxon>
        <taxon>Cytophagales</taxon>
        <taxon>Flectobacillaceae</taxon>
        <taxon>Flectobacillus</taxon>
    </lineage>
</organism>
<dbReference type="Proteomes" id="UP001236507">
    <property type="component" value="Unassembled WGS sequence"/>
</dbReference>
<accession>A0ABT6Y8T5</accession>
<sequence>MPISNKILLQHIEDLLQEYFSHDLRIEKTENQTRLTVGEPRIWIEYNEDFEEEILMGVEHRSCGHYGTKNDLVNTFFNLLTKRIRICRSFKGTSCFYETLDIELSDNRFYEFWSAGGFSFYFWKTTTTQIEFLEPYITNPAFERRILDLKIAMR</sequence>
<dbReference type="RefSeq" id="WP_283344814.1">
    <property type="nucleotide sequence ID" value="NZ_JASHIF010000009.1"/>
</dbReference>
<proteinExistence type="predicted"/>
<comment type="caution">
    <text evidence="1">The sequence shown here is derived from an EMBL/GenBank/DDBJ whole genome shotgun (WGS) entry which is preliminary data.</text>
</comment>